<evidence type="ECO:0000256" key="12">
    <source>
        <dbReference type="ARBA" id="ARBA00023098"/>
    </source>
</evidence>
<evidence type="ECO:0000256" key="15">
    <source>
        <dbReference type="SAM" id="SignalP"/>
    </source>
</evidence>
<dbReference type="GO" id="GO:0004767">
    <property type="term" value="F:sphingomyelin phosphodiesterase activity"/>
    <property type="evidence" value="ECO:0007669"/>
    <property type="project" value="UniProtKB-EC"/>
</dbReference>
<evidence type="ECO:0000313" key="17">
    <source>
        <dbReference type="EMBL" id="KAL1399991.1"/>
    </source>
</evidence>
<dbReference type="InterPro" id="IPR005055">
    <property type="entry name" value="A10/PebIII"/>
</dbReference>
<evidence type="ECO:0000256" key="2">
    <source>
        <dbReference type="ARBA" id="ARBA00004760"/>
    </source>
</evidence>
<evidence type="ECO:0000256" key="3">
    <source>
        <dbReference type="ARBA" id="ARBA00004991"/>
    </source>
</evidence>
<evidence type="ECO:0000256" key="6">
    <source>
        <dbReference type="ARBA" id="ARBA00022692"/>
    </source>
</evidence>
<comment type="pathway">
    <text evidence="2">Lipid metabolism; sphingolipid metabolism.</text>
</comment>
<keyword evidence="18" id="KW-1185">Reference proteome</keyword>
<dbReference type="SUPFAM" id="SSF100910">
    <property type="entry name" value="Chemosensory protein Csp2"/>
    <property type="match status" value="1"/>
</dbReference>
<keyword evidence="11 14" id="KW-1133">Transmembrane helix</keyword>
<dbReference type="Gene3D" id="1.10.2080.10">
    <property type="entry name" value="Insect odorant-binding protein A10/Ejaculatory bulb-specific protein 3"/>
    <property type="match status" value="1"/>
</dbReference>
<sequence length="557" mass="62540">MKFFIVALALFALAVAQEDDGDKYTSKYDKIDLDDILGSDRLFNNYYKCLLDQGPCTPEGNYLKRVLPEALETNCAKCTEKQDADSTKTIKYLSENRPAEWKVLKAKFDPENKYVEKYVDKAEKEGIKLFTRYVMALELSILTLNIWGIPYVSKDRAVRVEAIGEVLASGNYDIVSLQEVWSESDYRYLKERAAAALPFAHYFYSGVVGSGLAVLSKYPIVSAFFHAWSVNGYVHRIQHGDWFGGKGVGFVKISVNEQLVHVYAAHLHAEYDRSCDDYMAHRVIQAYDTAQFIESTQGNGVLQVLAGDLNTEPGDLAYRVLQTCSRLTDSADKKMYASGDLNTNEIARNSYTDPEAAKKSPKGKRIDYIMYRFGSHYEGKLLEHRLPLPDRIPGKDISYSDHEAVYAKIIMKKTSSTSAIHHLMSCSGKSDQGESCENSDQESILALRESIVICNENLKQLESHRRSYTLMAIAVIVVLLNMIELEAPYGLKTAYLLLKFLLCGFIIFFVFMATIWNIMERHGILAGKLSMEIALKGYKDLGGIGGGDGGEKIAHKM</sequence>
<evidence type="ECO:0000256" key="4">
    <source>
        <dbReference type="ARBA" id="ARBA00006335"/>
    </source>
</evidence>
<dbReference type="InterPro" id="IPR036682">
    <property type="entry name" value="OS_D_A10/PebIII_sf"/>
</dbReference>
<evidence type="ECO:0000256" key="7">
    <source>
        <dbReference type="ARBA" id="ARBA00022723"/>
    </source>
</evidence>
<dbReference type="Pfam" id="PF03372">
    <property type="entry name" value="Exo_endo_phos"/>
    <property type="match status" value="1"/>
</dbReference>
<dbReference type="InterPro" id="IPR005135">
    <property type="entry name" value="Endo/exonuclease/phosphatase"/>
</dbReference>
<feature type="transmembrane region" description="Helical" evidence="14">
    <location>
        <begin position="495"/>
        <end position="519"/>
    </location>
</feature>
<dbReference type="GO" id="GO:0016020">
    <property type="term" value="C:membrane"/>
    <property type="evidence" value="ECO:0007669"/>
    <property type="project" value="UniProtKB-SubCell"/>
</dbReference>
<keyword evidence="12" id="KW-0443">Lipid metabolism</keyword>
<name>A0ABD1DK84_CULPP</name>
<protein>
    <recommendedName>
        <fullName evidence="5">sphingomyelin phosphodiesterase</fullName>
        <ecNumber evidence="5">3.1.4.12</ecNumber>
    </recommendedName>
</protein>
<keyword evidence="6 14" id="KW-0812">Transmembrane</keyword>
<proteinExistence type="inferred from homology"/>
<evidence type="ECO:0000259" key="16">
    <source>
        <dbReference type="Pfam" id="PF03372"/>
    </source>
</evidence>
<dbReference type="SUPFAM" id="SSF56219">
    <property type="entry name" value="DNase I-like"/>
    <property type="match status" value="1"/>
</dbReference>
<dbReference type="InterPro" id="IPR038772">
    <property type="entry name" value="Sph/SMPD2-like"/>
</dbReference>
<comment type="caution">
    <text evidence="17">The sequence shown here is derived from an EMBL/GenBank/DDBJ whole genome shotgun (WGS) entry which is preliminary data.</text>
</comment>
<feature type="transmembrane region" description="Helical" evidence="14">
    <location>
        <begin position="467"/>
        <end position="483"/>
    </location>
</feature>
<evidence type="ECO:0000256" key="10">
    <source>
        <dbReference type="ARBA" id="ARBA00022919"/>
    </source>
</evidence>
<accession>A0ABD1DK84</accession>
<keyword evidence="15" id="KW-0732">Signal</keyword>
<keyword evidence="10" id="KW-0746">Sphingolipid metabolism</keyword>
<keyword evidence="8" id="KW-0378">Hydrolase</keyword>
<dbReference type="PANTHER" id="PTHR16320:SF24">
    <property type="entry name" value="PHOSPHODIESTERASE, PUTATIVE-RELATED"/>
    <property type="match status" value="1"/>
</dbReference>
<dbReference type="Pfam" id="PF03392">
    <property type="entry name" value="OS-D"/>
    <property type="match status" value="1"/>
</dbReference>
<evidence type="ECO:0000256" key="5">
    <source>
        <dbReference type="ARBA" id="ARBA00012369"/>
    </source>
</evidence>
<organism evidence="17 18">
    <name type="scientific">Culex pipiens pipiens</name>
    <name type="common">Northern house mosquito</name>
    <dbReference type="NCBI Taxonomy" id="38569"/>
    <lineage>
        <taxon>Eukaryota</taxon>
        <taxon>Metazoa</taxon>
        <taxon>Ecdysozoa</taxon>
        <taxon>Arthropoda</taxon>
        <taxon>Hexapoda</taxon>
        <taxon>Insecta</taxon>
        <taxon>Pterygota</taxon>
        <taxon>Neoptera</taxon>
        <taxon>Endopterygota</taxon>
        <taxon>Diptera</taxon>
        <taxon>Nematocera</taxon>
        <taxon>Culicoidea</taxon>
        <taxon>Culicidae</taxon>
        <taxon>Culicinae</taxon>
        <taxon>Culicini</taxon>
        <taxon>Culex</taxon>
        <taxon>Culex</taxon>
    </lineage>
</organism>
<evidence type="ECO:0000256" key="8">
    <source>
        <dbReference type="ARBA" id="ARBA00022801"/>
    </source>
</evidence>
<gene>
    <name evidence="17" type="ORF">pipiens_002140</name>
</gene>
<keyword evidence="7" id="KW-0479">Metal-binding</keyword>
<dbReference type="GO" id="GO:0006665">
    <property type="term" value="P:sphingolipid metabolic process"/>
    <property type="evidence" value="ECO:0007669"/>
    <property type="project" value="UniProtKB-KW"/>
</dbReference>
<comment type="pathway">
    <text evidence="3">Sphingolipid metabolism.</text>
</comment>
<comment type="subcellular location">
    <subcellularLocation>
        <location evidence="1">Membrane</location>
        <topology evidence="1">Multi-pass membrane protein</topology>
    </subcellularLocation>
</comment>
<feature type="domain" description="Endonuclease/exonuclease/phosphatase" evidence="16">
    <location>
        <begin position="142"/>
        <end position="372"/>
    </location>
</feature>
<evidence type="ECO:0000256" key="13">
    <source>
        <dbReference type="ARBA" id="ARBA00023136"/>
    </source>
</evidence>
<feature type="chain" id="PRO_5044832052" description="sphingomyelin phosphodiesterase" evidence="15">
    <location>
        <begin position="17"/>
        <end position="557"/>
    </location>
</feature>
<dbReference type="FunFam" id="3.60.10.10:FF:000094">
    <property type="entry name" value="Sphingomyelin phosphodiesterase 2"/>
    <property type="match status" value="1"/>
</dbReference>
<evidence type="ECO:0000313" key="18">
    <source>
        <dbReference type="Proteomes" id="UP001562425"/>
    </source>
</evidence>
<evidence type="ECO:0000256" key="1">
    <source>
        <dbReference type="ARBA" id="ARBA00004141"/>
    </source>
</evidence>
<evidence type="ECO:0000256" key="9">
    <source>
        <dbReference type="ARBA" id="ARBA00022842"/>
    </source>
</evidence>
<dbReference type="Gene3D" id="3.60.10.10">
    <property type="entry name" value="Endonuclease/exonuclease/phosphatase"/>
    <property type="match status" value="1"/>
</dbReference>
<evidence type="ECO:0000256" key="14">
    <source>
        <dbReference type="SAM" id="Phobius"/>
    </source>
</evidence>
<keyword evidence="9" id="KW-0460">Magnesium</keyword>
<reference evidence="17 18" key="1">
    <citation type="submission" date="2024-05" db="EMBL/GenBank/DDBJ databases">
        <title>Culex pipiens pipiens assembly and annotation.</title>
        <authorList>
            <person name="Alout H."/>
            <person name="Durand T."/>
        </authorList>
    </citation>
    <scope>NUCLEOTIDE SEQUENCE [LARGE SCALE GENOMIC DNA]</scope>
    <source>
        <strain evidence="17">HA-2024</strain>
        <tissue evidence="17">Whole body</tissue>
    </source>
</reference>
<evidence type="ECO:0000256" key="11">
    <source>
        <dbReference type="ARBA" id="ARBA00022989"/>
    </source>
</evidence>
<dbReference type="AlphaFoldDB" id="A0ABD1DK84"/>
<dbReference type="EC" id="3.1.4.12" evidence="5"/>
<dbReference type="GO" id="GO:0046872">
    <property type="term" value="F:metal ion binding"/>
    <property type="evidence" value="ECO:0007669"/>
    <property type="project" value="UniProtKB-KW"/>
</dbReference>
<feature type="signal peptide" evidence="15">
    <location>
        <begin position="1"/>
        <end position="16"/>
    </location>
</feature>
<dbReference type="Proteomes" id="UP001562425">
    <property type="component" value="Unassembled WGS sequence"/>
</dbReference>
<comment type="similarity">
    <text evidence="4">Belongs to the neutral sphingomyelinase family.</text>
</comment>
<keyword evidence="13 14" id="KW-0472">Membrane</keyword>
<dbReference type="PANTHER" id="PTHR16320">
    <property type="entry name" value="SPHINGOMYELINASE FAMILY MEMBER"/>
    <property type="match status" value="1"/>
</dbReference>
<dbReference type="InterPro" id="IPR036691">
    <property type="entry name" value="Endo/exonu/phosph_ase_sf"/>
</dbReference>
<dbReference type="EMBL" id="JBEHCU010005392">
    <property type="protein sequence ID" value="KAL1399991.1"/>
    <property type="molecule type" value="Genomic_DNA"/>
</dbReference>